<comment type="cofactor">
    <cofactor evidence="1">
        <name>pyridoxal 5'-phosphate</name>
        <dbReference type="ChEBI" id="CHEBI:597326"/>
    </cofactor>
</comment>
<sequence>MYRFNNDYSEGAHPRILEALAEASREQNAVYGNDRHSQHAAELIRQRIGRNDVAVHFLEGGTQTNLTAISAFLRPYQAAVAAETGHINVHETGAIEATGHKVLTVHTENGLLTPEMVQKVLDEHTDEHMVSPKLVYVSDSTEIGTIYTKTSLTALSKFCKANQLYLYLDGARLGSALTSEENDLTLQDLADLTDAFYIGGTKNGVLFGEALVICNPELKADFRFMQKQRGAITAKGMVLGVQFEVLFQDNLYFDLASHANRMADLIRSEIEEAGFSFLSPSPTNQIFPILPNSLIEKLKQKYGFEFWAKIDESASAIRLVTSWATPESEVEAFIKDFHDFVQ</sequence>
<comment type="caution">
    <text evidence="5">The sequence shown here is derived from an EMBL/GenBank/DDBJ whole genome shotgun (WGS) entry which is preliminary data.</text>
</comment>
<dbReference type="InterPro" id="IPR015424">
    <property type="entry name" value="PyrdxlP-dep_Trfase"/>
</dbReference>
<dbReference type="GO" id="GO:0008483">
    <property type="term" value="F:transaminase activity"/>
    <property type="evidence" value="ECO:0007669"/>
    <property type="project" value="UniProtKB-KW"/>
</dbReference>
<dbReference type="InterPro" id="IPR001597">
    <property type="entry name" value="ArAA_b-elim_lyase/Thr_aldolase"/>
</dbReference>
<reference evidence="5 6" key="1">
    <citation type="submission" date="2021-03" db="EMBL/GenBank/DDBJ databases">
        <title>Caproiciproducens sp. nov. isolated from feces of cow.</title>
        <authorList>
            <person name="Choi J.-Y."/>
        </authorList>
    </citation>
    <scope>NUCLEOTIDE SEQUENCE [LARGE SCALE GENOMIC DNA]</scope>
    <source>
        <strain evidence="5 6">AGMB10547</strain>
    </source>
</reference>
<keyword evidence="5" id="KW-0032">Aminotransferase</keyword>
<name>A0ABS7DT20_9FIRM</name>
<dbReference type="SUPFAM" id="SSF53383">
    <property type="entry name" value="PLP-dependent transferases"/>
    <property type="match status" value="1"/>
</dbReference>
<evidence type="ECO:0000256" key="3">
    <source>
        <dbReference type="ARBA" id="ARBA00022898"/>
    </source>
</evidence>
<dbReference type="Proteomes" id="UP000719942">
    <property type="component" value="Unassembled WGS sequence"/>
</dbReference>
<feature type="domain" description="Aromatic amino acid beta-eliminating lyase/threonine aldolase" evidence="4">
    <location>
        <begin position="14"/>
        <end position="287"/>
    </location>
</feature>
<proteinExistence type="inferred from homology"/>
<evidence type="ECO:0000313" key="6">
    <source>
        <dbReference type="Proteomes" id="UP000719942"/>
    </source>
</evidence>
<dbReference type="Pfam" id="PF01212">
    <property type="entry name" value="Beta_elim_lyase"/>
    <property type="match status" value="1"/>
</dbReference>
<accession>A0ABS7DT20</accession>
<dbReference type="PANTHER" id="PTHR48097">
    <property type="entry name" value="L-THREONINE ALDOLASE-RELATED"/>
    <property type="match status" value="1"/>
</dbReference>
<dbReference type="Gene3D" id="3.40.640.10">
    <property type="entry name" value="Type I PLP-dependent aspartate aminotransferase-like (Major domain)"/>
    <property type="match status" value="1"/>
</dbReference>
<comment type="similarity">
    <text evidence="2">Belongs to the threonine aldolase family.</text>
</comment>
<evidence type="ECO:0000313" key="5">
    <source>
        <dbReference type="EMBL" id="MBW7573965.1"/>
    </source>
</evidence>
<evidence type="ECO:0000259" key="4">
    <source>
        <dbReference type="Pfam" id="PF01212"/>
    </source>
</evidence>
<keyword evidence="5" id="KW-0808">Transferase</keyword>
<protein>
    <submittedName>
        <fullName evidence="5">Aminotransferase class I/II-fold pyridoxal phosphate-dependent enzyme</fullName>
    </submittedName>
</protein>
<dbReference type="RefSeq" id="WP_219966376.1">
    <property type="nucleotide sequence ID" value="NZ_JAGFNZ010000007.1"/>
</dbReference>
<gene>
    <name evidence="5" type="ORF">J5W02_14220</name>
</gene>
<dbReference type="Gene3D" id="3.90.1150.10">
    <property type="entry name" value="Aspartate Aminotransferase, domain 1"/>
    <property type="match status" value="1"/>
</dbReference>
<dbReference type="EMBL" id="JAGFNZ010000007">
    <property type="protein sequence ID" value="MBW7573965.1"/>
    <property type="molecule type" value="Genomic_DNA"/>
</dbReference>
<keyword evidence="3" id="KW-0663">Pyridoxal phosphate</keyword>
<organism evidence="5 6">
    <name type="scientific">Caproiciproducens faecalis</name>
    <dbReference type="NCBI Taxonomy" id="2820301"/>
    <lineage>
        <taxon>Bacteria</taxon>
        <taxon>Bacillati</taxon>
        <taxon>Bacillota</taxon>
        <taxon>Clostridia</taxon>
        <taxon>Eubacteriales</taxon>
        <taxon>Acutalibacteraceae</taxon>
        <taxon>Caproiciproducens</taxon>
    </lineage>
</organism>
<evidence type="ECO:0000256" key="2">
    <source>
        <dbReference type="ARBA" id="ARBA00006966"/>
    </source>
</evidence>
<dbReference type="InterPro" id="IPR015422">
    <property type="entry name" value="PyrdxlP-dep_Trfase_small"/>
</dbReference>
<evidence type="ECO:0000256" key="1">
    <source>
        <dbReference type="ARBA" id="ARBA00001933"/>
    </source>
</evidence>
<dbReference type="InterPro" id="IPR015421">
    <property type="entry name" value="PyrdxlP-dep_Trfase_major"/>
</dbReference>
<keyword evidence="6" id="KW-1185">Reference proteome</keyword>
<dbReference type="PANTHER" id="PTHR48097:SF5">
    <property type="entry name" value="LOW SPECIFICITY L-THREONINE ALDOLASE"/>
    <property type="match status" value="1"/>
</dbReference>